<keyword evidence="2" id="KW-1185">Reference proteome</keyword>
<dbReference type="EMBL" id="CM009757">
    <property type="protein sequence ID" value="PUZ39488.1"/>
    <property type="molecule type" value="Genomic_DNA"/>
</dbReference>
<sequence length="39" mass="4264">MLGRKKGSSSFCVYTVPTISRPTSADLLLDSIYLAVFII</sequence>
<organism evidence="1 2">
    <name type="scientific">Panicum hallii var. hallii</name>
    <dbReference type="NCBI Taxonomy" id="1504633"/>
    <lineage>
        <taxon>Eukaryota</taxon>
        <taxon>Viridiplantae</taxon>
        <taxon>Streptophyta</taxon>
        <taxon>Embryophyta</taxon>
        <taxon>Tracheophyta</taxon>
        <taxon>Spermatophyta</taxon>
        <taxon>Magnoliopsida</taxon>
        <taxon>Liliopsida</taxon>
        <taxon>Poales</taxon>
        <taxon>Poaceae</taxon>
        <taxon>PACMAD clade</taxon>
        <taxon>Panicoideae</taxon>
        <taxon>Panicodae</taxon>
        <taxon>Paniceae</taxon>
        <taxon>Panicinae</taxon>
        <taxon>Panicum</taxon>
        <taxon>Panicum sect. Panicum</taxon>
    </lineage>
</organism>
<dbReference type="Proteomes" id="UP000244336">
    <property type="component" value="Chromosome 9"/>
</dbReference>
<accession>A0A2T7C815</accession>
<gene>
    <name evidence="1" type="ORF">GQ55_9G315200</name>
</gene>
<dbReference type="Gramene" id="PUZ39488">
    <property type="protein sequence ID" value="PUZ39488"/>
    <property type="gene ID" value="GQ55_9G315200"/>
</dbReference>
<protein>
    <submittedName>
        <fullName evidence="1">Uncharacterized protein</fullName>
    </submittedName>
</protein>
<dbReference type="AlphaFoldDB" id="A0A2T7C815"/>
<name>A0A2T7C815_9POAL</name>
<evidence type="ECO:0000313" key="1">
    <source>
        <dbReference type="EMBL" id="PUZ39488.1"/>
    </source>
</evidence>
<proteinExistence type="predicted"/>
<reference evidence="1 2" key="1">
    <citation type="submission" date="2018-04" db="EMBL/GenBank/DDBJ databases">
        <title>WGS assembly of Panicum hallii var. hallii HAL2.</title>
        <authorList>
            <person name="Lovell J."/>
            <person name="Jenkins J."/>
            <person name="Lowry D."/>
            <person name="Mamidi S."/>
            <person name="Sreedasyam A."/>
            <person name="Weng X."/>
            <person name="Barry K."/>
            <person name="Bonette J."/>
            <person name="Campitelli B."/>
            <person name="Daum C."/>
            <person name="Gordon S."/>
            <person name="Gould B."/>
            <person name="Lipzen A."/>
            <person name="MacQueen A."/>
            <person name="Palacio-Mejia J."/>
            <person name="Plott C."/>
            <person name="Shakirov E."/>
            <person name="Shu S."/>
            <person name="Yoshinaga Y."/>
            <person name="Zane M."/>
            <person name="Rokhsar D."/>
            <person name="Grimwood J."/>
            <person name="Schmutz J."/>
            <person name="Juenger T."/>
        </authorList>
    </citation>
    <scope>NUCLEOTIDE SEQUENCE [LARGE SCALE GENOMIC DNA]</scope>
    <source>
        <strain evidence="2">cv. HAL2</strain>
    </source>
</reference>
<evidence type="ECO:0000313" key="2">
    <source>
        <dbReference type="Proteomes" id="UP000244336"/>
    </source>
</evidence>